<keyword evidence="3" id="KW-1185">Reference proteome</keyword>
<gene>
    <name evidence="2" type="ORF">SCHCODRAFT_237393</name>
</gene>
<dbReference type="InterPro" id="IPR011008">
    <property type="entry name" value="Dimeric_a/b-barrel"/>
</dbReference>
<proteinExistence type="predicted"/>
<protein>
    <recommendedName>
        <fullName evidence="1">Stress-response A/B barrel domain-containing protein</fullName>
    </recommendedName>
</protein>
<dbReference type="STRING" id="578458.D8QFJ3"/>
<dbReference type="SUPFAM" id="SSF54909">
    <property type="entry name" value="Dimeric alpha+beta barrel"/>
    <property type="match status" value="1"/>
</dbReference>
<sequence>MPVAHIITFKLKEDVDLPAARKLFERVYEFKEICKKPDGTTYVKAIRGGKQVTEGLLGQLAKGWEYAFLFAFEFTTDLEYFLLKDPEHQKFAADFRPLLADAIALTFEDRAFE</sequence>
<dbReference type="RefSeq" id="XP_003028042.1">
    <property type="nucleotide sequence ID" value="XM_003027996.1"/>
</dbReference>
<dbReference type="OrthoDB" id="1601230at2759"/>
<dbReference type="AlphaFoldDB" id="D8QFJ3"/>
<evidence type="ECO:0000259" key="1">
    <source>
        <dbReference type="PROSITE" id="PS51502"/>
    </source>
</evidence>
<feature type="domain" description="Stress-response A/B barrel" evidence="1">
    <location>
        <begin position="3"/>
        <end position="107"/>
    </location>
</feature>
<dbReference type="PROSITE" id="PS51502">
    <property type="entry name" value="S_R_A_B_BARREL"/>
    <property type="match status" value="1"/>
</dbReference>
<dbReference type="HOGENOM" id="CLU_080664_2_1_1"/>
<dbReference type="Gene3D" id="3.30.70.100">
    <property type="match status" value="1"/>
</dbReference>
<dbReference type="InterPro" id="IPR013097">
    <property type="entry name" value="Dabb"/>
</dbReference>
<evidence type="ECO:0000313" key="3">
    <source>
        <dbReference type="Proteomes" id="UP000007431"/>
    </source>
</evidence>
<dbReference type="InParanoid" id="D8QFJ3"/>
<organism evidence="3">
    <name type="scientific">Schizophyllum commune (strain H4-8 / FGSC 9210)</name>
    <name type="common">Split gill fungus</name>
    <dbReference type="NCBI Taxonomy" id="578458"/>
    <lineage>
        <taxon>Eukaryota</taxon>
        <taxon>Fungi</taxon>
        <taxon>Dikarya</taxon>
        <taxon>Basidiomycota</taxon>
        <taxon>Agaricomycotina</taxon>
        <taxon>Agaricomycetes</taxon>
        <taxon>Agaricomycetidae</taxon>
        <taxon>Agaricales</taxon>
        <taxon>Schizophyllaceae</taxon>
        <taxon>Schizophyllum</taxon>
    </lineage>
</organism>
<accession>D8QFJ3</accession>
<dbReference type="VEuPathDB" id="FungiDB:SCHCODRAFT_02589112"/>
<evidence type="ECO:0000313" key="2">
    <source>
        <dbReference type="EMBL" id="EFI93139.1"/>
    </source>
</evidence>
<dbReference type="EMBL" id="GL377311">
    <property type="protein sequence ID" value="EFI93139.1"/>
    <property type="molecule type" value="Genomic_DNA"/>
</dbReference>
<dbReference type="Proteomes" id="UP000007431">
    <property type="component" value="Unassembled WGS sequence"/>
</dbReference>
<reference evidence="2 3" key="1">
    <citation type="journal article" date="2010" name="Nat. Biotechnol.">
        <title>Genome sequence of the model mushroom Schizophyllum commune.</title>
        <authorList>
            <person name="Ohm R.A."/>
            <person name="de Jong J.F."/>
            <person name="Lugones L.G."/>
            <person name="Aerts A."/>
            <person name="Kothe E."/>
            <person name="Stajich J.E."/>
            <person name="de Vries R.P."/>
            <person name="Record E."/>
            <person name="Levasseur A."/>
            <person name="Baker S.E."/>
            <person name="Bartholomew K.A."/>
            <person name="Coutinho P.M."/>
            <person name="Erdmann S."/>
            <person name="Fowler T.J."/>
            <person name="Gathman A.C."/>
            <person name="Lombard V."/>
            <person name="Henrissat B."/>
            <person name="Knabe N."/>
            <person name="Kuees U."/>
            <person name="Lilly W.W."/>
            <person name="Lindquist E."/>
            <person name="Lucas S."/>
            <person name="Magnuson J.K."/>
            <person name="Piumi F."/>
            <person name="Raudaskoski M."/>
            <person name="Salamov A."/>
            <person name="Schmutz J."/>
            <person name="Schwarze F.W.M.R."/>
            <person name="vanKuyk P.A."/>
            <person name="Horton J.S."/>
            <person name="Grigoriev I.V."/>
            <person name="Woesten H.A.B."/>
        </authorList>
    </citation>
    <scope>NUCLEOTIDE SEQUENCE [LARGE SCALE GENOMIC DNA]</scope>
    <source>
        <strain evidence="3">H4-8 / FGSC 9210</strain>
    </source>
</reference>
<name>D8QFJ3_SCHCM</name>
<dbReference type="GeneID" id="9591813"/>
<dbReference type="OMA" id="MTITHIV"/>
<dbReference type="SMART" id="SM00886">
    <property type="entry name" value="Dabb"/>
    <property type="match status" value="1"/>
</dbReference>
<dbReference type="KEGG" id="scm:SCHCO_02589112"/>
<dbReference type="Pfam" id="PF07876">
    <property type="entry name" value="Dabb"/>
    <property type="match status" value="1"/>
</dbReference>